<dbReference type="Proteomes" id="UP000219335">
    <property type="component" value="Unassembled WGS sequence"/>
</dbReference>
<evidence type="ECO:0000313" key="1">
    <source>
        <dbReference type="EMBL" id="SOD16528.1"/>
    </source>
</evidence>
<organism evidence="1 2">
    <name type="scientific">Nitrosomonas ureae</name>
    <dbReference type="NCBI Taxonomy" id="44577"/>
    <lineage>
        <taxon>Bacteria</taxon>
        <taxon>Pseudomonadati</taxon>
        <taxon>Pseudomonadota</taxon>
        <taxon>Betaproteobacteria</taxon>
        <taxon>Nitrosomonadales</taxon>
        <taxon>Nitrosomonadaceae</taxon>
        <taxon>Nitrosomonas</taxon>
    </lineage>
</organism>
<evidence type="ECO:0000313" key="2">
    <source>
        <dbReference type="Proteomes" id="UP000219335"/>
    </source>
</evidence>
<dbReference type="EMBL" id="OCMU01000001">
    <property type="protein sequence ID" value="SOD16528.1"/>
    <property type="molecule type" value="Genomic_DNA"/>
</dbReference>
<reference evidence="1 2" key="1">
    <citation type="submission" date="2017-09" db="EMBL/GenBank/DDBJ databases">
        <authorList>
            <person name="Ehlers B."/>
            <person name="Leendertz F.H."/>
        </authorList>
    </citation>
    <scope>NUCLEOTIDE SEQUENCE [LARGE SCALE GENOMIC DNA]</scope>
    <source>
        <strain evidence="1 2">Nm42</strain>
    </source>
</reference>
<dbReference type="RefSeq" id="WP_097103785.1">
    <property type="nucleotide sequence ID" value="NZ_OCMU01000001.1"/>
</dbReference>
<accession>A0A286A3P3</accession>
<protein>
    <submittedName>
        <fullName evidence="1">Uncharacterized protein</fullName>
    </submittedName>
</protein>
<name>A0A286A3P3_9PROT</name>
<gene>
    <name evidence="1" type="ORF">SAMN06297164_0613</name>
</gene>
<sequence length="180" mass="20553">MKNLIQQVINWAEESNLVNPVDIQPETLMLIAKFGKLSQAISKGSNCREEIGNCLINLIIICRMKNFSLADCLDYPLKQKDERFNDPLYILAVILASLGQISENIGKNKEFKEELCHLLTYLAMLTSIPNISLLDCLDYSFNKIKKMRIIKFNGIILTDADEDFSTALMMLKGREENMKE</sequence>
<dbReference type="CDD" id="cd11540">
    <property type="entry name" value="NTP-PPase_u3"/>
    <property type="match status" value="1"/>
</dbReference>
<proteinExistence type="predicted"/>
<dbReference type="AlphaFoldDB" id="A0A286A3P3"/>